<dbReference type="Pfam" id="PF00102">
    <property type="entry name" value="Y_phosphatase"/>
    <property type="match status" value="1"/>
</dbReference>
<dbReference type="EMBL" id="GL984110">
    <property type="protein sequence ID" value="EGR29739.1"/>
    <property type="molecule type" value="Genomic_DNA"/>
</dbReference>
<dbReference type="STRING" id="857967.G0QYG8"/>
<gene>
    <name evidence="3" type="ORF">IMG5_149470</name>
</gene>
<dbReference type="PRINTS" id="PR00700">
    <property type="entry name" value="PRTYPHPHTASE"/>
</dbReference>
<feature type="domain" description="Tyrosine-protein phosphatase" evidence="1">
    <location>
        <begin position="51"/>
        <end position="338"/>
    </location>
</feature>
<dbReference type="InParanoid" id="G0QYG8"/>
<dbReference type="PROSITE" id="PS00383">
    <property type="entry name" value="TYR_PHOSPHATASE_1"/>
    <property type="match status" value="1"/>
</dbReference>
<dbReference type="EC" id="2.7.7.6" evidence="3"/>
<dbReference type="CDD" id="cd00047">
    <property type="entry name" value="PTPc"/>
    <property type="match status" value="1"/>
</dbReference>
<dbReference type="PROSITE" id="PS50055">
    <property type="entry name" value="TYR_PHOSPHATASE_PTP"/>
    <property type="match status" value="1"/>
</dbReference>
<dbReference type="RefSeq" id="XP_004030975.1">
    <property type="nucleotide sequence ID" value="XM_004030927.1"/>
</dbReference>
<protein>
    <submittedName>
        <fullName evidence="3">Protein-tyrosine phosphatase protein, putative</fullName>
        <ecNumber evidence="3">2.7.7.6</ecNumber>
        <ecNumber evidence="3">3.1.3.48</ecNumber>
    </submittedName>
</protein>
<dbReference type="AlphaFoldDB" id="G0QYG8"/>
<dbReference type="eggNOG" id="KOG0789">
    <property type="taxonomic scope" value="Eukaryota"/>
</dbReference>
<proteinExistence type="predicted"/>
<keyword evidence="3" id="KW-0378">Hydrolase</keyword>
<evidence type="ECO:0000259" key="2">
    <source>
        <dbReference type="PROSITE" id="PS50056"/>
    </source>
</evidence>
<evidence type="ECO:0000259" key="1">
    <source>
        <dbReference type="PROSITE" id="PS50055"/>
    </source>
</evidence>
<dbReference type="Gene3D" id="3.90.190.10">
    <property type="entry name" value="Protein tyrosine phosphatase superfamily"/>
    <property type="match status" value="1"/>
</dbReference>
<dbReference type="InterPro" id="IPR029021">
    <property type="entry name" value="Prot-tyrosine_phosphatase-like"/>
</dbReference>
<dbReference type="GO" id="GO:0004725">
    <property type="term" value="F:protein tyrosine phosphatase activity"/>
    <property type="evidence" value="ECO:0007669"/>
    <property type="project" value="UniProtKB-EC"/>
</dbReference>
<dbReference type="PANTHER" id="PTHR19134">
    <property type="entry name" value="RECEPTOR-TYPE TYROSINE-PROTEIN PHOSPHATASE"/>
    <property type="match status" value="1"/>
</dbReference>
<reference evidence="3 4" key="1">
    <citation type="submission" date="2011-07" db="EMBL/GenBank/DDBJ databases">
        <authorList>
            <person name="Coyne R."/>
            <person name="Brami D."/>
            <person name="Johnson J."/>
            <person name="Hostetler J."/>
            <person name="Hannick L."/>
            <person name="Clark T."/>
            <person name="Cassidy-Hanley D."/>
            <person name="Inman J."/>
        </authorList>
    </citation>
    <scope>NUCLEOTIDE SEQUENCE [LARGE SCALE GENOMIC DNA]</scope>
    <source>
        <strain evidence="3 4">G5</strain>
    </source>
</reference>
<dbReference type="SMART" id="SM00404">
    <property type="entry name" value="PTPc_motif"/>
    <property type="match status" value="1"/>
</dbReference>
<name>G0QYG8_ICHMU</name>
<dbReference type="InterPro" id="IPR050348">
    <property type="entry name" value="Protein-Tyr_Phosphatase"/>
</dbReference>
<keyword evidence="4" id="KW-1185">Reference proteome</keyword>
<dbReference type="PROSITE" id="PS50056">
    <property type="entry name" value="TYR_PHOSPHATASE_2"/>
    <property type="match status" value="1"/>
</dbReference>
<organism evidence="3 4">
    <name type="scientific">Ichthyophthirius multifiliis</name>
    <name type="common">White spot disease agent</name>
    <name type="synonym">Ich</name>
    <dbReference type="NCBI Taxonomy" id="5932"/>
    <lineage>
        <taxon>Eukaryota</taxon>
        <taxon>Sar</taxon>
        <taxon>Alveolata</taxon>
        <taxon>Ciliophora</taxon>
        <taxon>Intramacronucleata</taxon>
        <taxon>Oligohymenophorea</taxon>
        <taxon>Hymenostomatida</taxon>
        <taxon>Ophryoglenina</taxon>
        <taxon>Ichthyophthirius</taxon>
    </lineage>
</organism>
<dbReference type="OrthoDB" id="282898at2759"/>
<dbReference type="InterPro" id="IPR003595">
    <property type="entry name" value="Tyr_Pase_cat"/>
</dbReference>
<feature type="domain" description="Tyrosine specific protein phosphatases" evidence="2">
    <location>
        <begin position="257"/>
        <end position="329"/>
    </location>
</feature>
<dbReference type="GeneID" id="14905847"/>
<sequence>MNKQIPLQGPCILNKVEDLSYQWVQQMEDIYNIEKGIPIMDFTELCSTINTDMEFRLVRRLTETQYHNERLKDYDPNLNKYNRYNNIIPFEHSEVKINQDNLDDLEEVQYINASYINSDIQNNCEKKFIATQGPLITSLSHFWKMIWYHDIECIIMLCNLKENEKAQCDQYWPNESGQYQEYGSFKVTLIKEELFLETVYKRTLKLEKKDENFNKTIFQYQWQDWKDHSAPSESDYTIMEYLIHIMIEQYEKLNITVIHCSAGVGRTGTLLSLINLILAFNCYKPKIIQALKEGVQNQDLKDCTLSVFSTVRRLREQRWGMVHHSEQYSYIYKYMKLHNDYDDDELIVSVNVNKMKDNKLDQFTKQYIITTEELCKEQLEIIKKGKKLGKLLQRKAIINEGMLIQLNEKTQKQLGLIQTIKYDKNTTQSNQSQRYKIILNVVQFQKNVNQPIETFFKFSAIQLKKMVNQWKIASIKLEDQLKQRQLQIQTYRKKNIKSLQKSNLIYNYDDFFTQKAVSQALKNAIDAQVQYMPAQITDPKLKQVSLYDLEEEKRIELAFKNLIIHQSIEIIKPIIEVHYIPNYQDPFETRKINKRKYTVKELENENCIQLEFFGRLNSQVHLNHYLWTLEDYNFSDNQNNIQSQNNKTFQFQINQDCKNDYLQIFIYEGLNASIHSEKYEYRLLISDLANEFASNRELWIPIKGKSSQIINICINMTSFVCPYLNNFELQAQNYDDYFEQLIESERCLLNDPLFPDVIDQIEITQTSIRYLVWKLELLEQKCGQSLQLLSGFILDNYGVNKDVEKDVKRIIYKRTQEHLTLIVTQEGSDILADIQECIASSLKQQFVSLQEIISEKIQHLEGQNIDINNPSKEESYCFWCFVSLFKEIYEDLLTQNIPSVSLRVAKGVWVQIRFKVSKMPFWRFL</sequence>
<keyword evidence="3" id="KW-0548">Nucleotidyltransferase</keyword>
<dbReference type="SMART" id="SM00194">
    <property type="entry name" value="PTPc"/>
    <property type="match status" value="1"/>
</dbReference>
<keyword evidence="3" id="KW-0808">Transferase</keyword>
<dbReference type="InterPro" id="IPR000242">
    <property type="entry name" value="PTP_cat"/>
</dbReference>
<dbReference type="InterPro" id="IPR000387">
    <property type="entry name" value="Tyr_Pase_dom"/>
</dbReference>
<accession>G0QYG8</accession>
<evidence type="ECO:0000313" key="3">
    <source>
        <dbReference type="EMBL" id="EGR29739.1"/>
    </source>
</evidence>
<dbReference type="InterPro" id="IPR016130">
    <property type="entry name" value="Tyr_Pase_AS"/>
</dbReference>
<dbReference type="Proteomes" id="UP000008983">
    <property type="component" value="Unassembled WGS sequence"/>
</dbReference>
<dbReference type="GO" id="GO:0003899">
    <property type="term" value="F:DNA-directed RNA polymerase activity"/>
    <property type="evidence" value="ECO:0007669"/>
    <property type="project" value="UniProtKB-EC"/>
</dbReference>
<evidence type="ECO:0000313" key="4">
    <source>
        <dbReference type="Proteomes" id="UP000008983"/>
    </source>
</evidence>
<dbReference type="EC" id="3.1.3.48" evidence="3"/>
<dbReference type="SUPFAM" id="SSF52799">
    <property type="entry name" value="(Phosphotyrosine protein) phosphatases II"/>
    <property type="match status" value="1"/>
</dbReference>
<dbReference type="PANTHER" id="PTHR19134:SF449">
    <property type="entry name" value="TYROSINE-PROTEIN PHOSPHATASE 1"/>
    <property type="match status" value="1"/>
</dbReference>